<gene>
    <name evidence="3" type="ORF">E5676_scaffold602G001060</name>
    <name evidence="2" type="ORF">E6C27_scaffold21G004080</name>
</gene>
<evidence type="ECO:0000313" key="2">
    <source>
        <dbReference type="EMBL" id="KAA0066344.1"/>
    </source>
</evidence>
<dbReference type="SUPFAM" id="SSF56672">
    <property type="entry name" value="DNA/RNA polymerases"/>
    <property type="match status" value="1"/>
</dbReference>
<evidence type="ECO:0000313" key="4">
    <source>
        <dbReference type="Proteomes" id="UP000321393"/>
    </source>
</evidence>
<sequence length="146" mass="16910">MVRVGIVLEHKISYVGLEVNPTKIYVLTKLPLPSDVKSLRRFLEHARFCRRFIRGFSQIAPILITSDWSQPFKLMCDSSNVAVEAMLGQKKDKVIHLIYYVNKTLNKARENFTTIEKELLAIILTIEKFRSYIVGFKVTVHNKDKV</sequence>
<dbReference type="STRING" id="1194695.A0A5D3BNY6"/>
<name>A0A5D3BNY6_CUCMM</name>
<evidence type="ECO:0000259" key="1">
    <source>
        <dbReference type="Pfam" id="PF17919"/>
    </source>
</evidence>
<organism evidence="3 5">
    <name type="scientific">Cucumis melo var. makuwa</name>
    <name type="common">Oriental melon</name>
    <dbReference type="NCBI Taxonomy" id="1194695"/>
    <lineage>
        <taxon>Eukaryota</taxon>
        <taxon>Viridiplantae</taxon>
        <taxon>Streptophyta</taxon>
        <taxon>Embryophyta</taxon>
        <taxon>Tracheophyta</taxon>
        <taxon>Spermatophyta</taxon>
        <taxon>Magnoliopsida</taxon>
        <taxon>eudicotyledons</taxon>
        <taxon>Gunneridae</taxon>
        <taxon>Pentapetalae</taxon>
        <taxon>rosids</taxon>
        <taxon>fabids</taxon>
        <taxon>Cucurbitales</taxon>
        <taxon>Cucurbitaceae</taxon>
        <taxon>Benincaseae</taxon>
        <taxon>Cucumis</taxon>
    </lineage>
</organism>
<accession>A0A5D3BNY6</accession>
<dbReference type="InterPro" id="IPR043128">
    <property type="entry name" value="Rev_trsase/Diguanyl_cyclase"/>
</dbReference>
<keyword evidence="3" id="KW-0548">Nucleotidyltransferase</keyword>
<dbReference type="OrthoDB" id="10055717at2759"/>
<dbReference type="InterPro" id="IPR043502">
    <property type="entry name" value="DNA/RNA_pol_sf"/>
</dbReference>
<dbReference type="PANTHER" id="PTHR34072">
    <property type="entry name" value="ENZYMATIC POLYPROTEIN-RELATED"/>
    <property type="match status" value="1"/>
</dbReference>
<evidence type="ECO:0000313" key="3">
    <source>
        <dbReference type="EMBL" id="TYK00934.1"/>
    </source>
</evidence>
<evidence type="ECO:0000313" key="5">
    <source>
        <dbReference type="Proteomes" id="UP000321947"/>
    </source>
</evidence>
<protein>
    <submittedName>
        <fullName evidence="3">Reverse transcriptase</fullName>
    </submittedName>
</protein>
<dbReference type="GO" id="GO:0003964">
    <property type="term" value="F:RNA-directed DNA polymerase activity"/>
    <property type="evidence" value="ECO:0007669"/>
    <property type="project" value="UniProtKB-KW"/>
</dbReference>
<reference evidence="4 5" key="1">
    <citation type="submission" date="2019-08" db="EMBL/GenBank/DDBJ databases">
        <title>Draft genome sequences of two oriental melons (Cucumis melo L. var makuwa).</title>
        <authorList>
            <person name="Kwon S.-Y."/>
        </authorList>
    </citation>
    <scope>NUCLEOTIDE SEQUENCE [LARGE SCALE GENOMIC DNA]</scope>
    <source>
        <strain evidence="5">cv. Chang Bougi</strain>
        <strain evidence="4">cv. SW 3</strain>
        <tissue evidence="3">Leaf</tissue>
    </source>
</reference>
<keyword evidence="3" id="KW-0695">RNA-directed DNA polymerase</keyword>
<dbReference type="Proteomes" id="UP000321393">
    <property type="component" value="Unassembled WGS sequence"/>
</dbReference>
<feature type="domain" description="Reverse transcriptase/retrotransposon-derived protein RNase H-like" evidence="1">
    <location>
        <begin position="60"/>
        <end position="140"/>
    </location>
</feature>
<dbReference type="EMBL" id="SSTD01016371">
    <property type="protein sequence ID" value="TYK00934.1"/>
    <property type="molecule type" value="Genomic_DNA"/>
</dbReference>
<dbReference type="EMBL" id="SSTE01000903">
    <property type="protein sequence ID" value="KAA0066344.1"/>
    <property type="molecule type" value="Genomic_DNA"/>
</dbReference>
<proteinExistence type="predicted"/>
<dbReference type="PANTHER" id="PTHR34072:SF57">
    <property type="entry name" value="RNA-DIRECTED DNA POLYMERASE"/>
    <property type="match status" value="1"/>
</dbReference>
<dbReference type="AlphaFoldDB" id="A0A5D3BNY6"/>
<dbReference type="Gene3D" id="3.30.70.270">
    <property type="match status" value="1"/>
</dbReference>
<keyword evidence="3" id="KW-0808">Transferase</keyword>
<dbReference type="Pfam" id="PF17919">
    <property type="entry name" value="RT_RNaseH_2"/>
    <property type="match status" value="1"/>
</dbReference>
<comment type="caution">
    <text evidence="3">The sequence shown here is derived from an EMBL/GenBank/DDBJ whole genome shotgun (WGS) entry which is preliminary data.</text>
</comment>
<dbReference type="InterPro" id="IPR041577">
    <property type="entry name" value="RT_RNaseH_2"/>
</dbReference>
<dbReference type="Proteomes" id="UP000321947">
    <property type="component" value="Unassembled WGS sequence"/>
</dbReference>